<dbReference type="AlphaFoldDB" id="E2B352"/>
<reference evidence="1 2" key="1">
    <citation type="journal article" date="2010" name="Science">
        <title>Genomic comparison of the ants Camponotus floridanus and Harpegnathos saltator.</title>
        <authorList>
            <person name="Bonasio R."/>
            <person name="Zhang G."/>
            <person name="Ye C."/>
            <person name="Mutti N.S."/>
            <person name="Fang X."/>
            <person name="Qin N."/>
            <person name="Donahue G."/>
            <person name="Yang P."/>
            <person name="Li Q."/>
            <person name="Li C."/>
            <person name="Zhang P."/>
            <person name="Huang Z."/>
            <person name="Berger S.L."/>
            <person name="Reinberg D."/>
            <person name="Wang J."/>
            <person name="Liebig J."/>
        </authorList>
    </citation>
    <scope>NUCLEOTIDE SEQUENCE [LARGE SCALE GENOMIC DNA]</scope>
    <source>
        <strain evidence="1 2">R22 G/1</strain>
    </source>
</reference>
<dbReference type="PANTHER" id="PTHR47326">
    <property type="entry name" value="TRANSPOSABLE ELEMENT TC3 TRANSPOSASE-LIKE PROTEIN"/>
    <property type="match status" value="1"/>
</dbReference>
<organism evidence="2">
    <name type="scientific">Harpegnathos saltator</name>
    <name type="common">Jerdon's jumping ant</name>
    <dbReference type="NCBI Taxonomy" id="610380"/>
    <lineage>
        <taxon>Eukaryota</taxon>
        <taxon>Metazoa</taxon>
        <taxon>Ecdysozoa</taxon>
        <taxon>Arthropoda</taxon>
        <taxon>Hexapoda</taxon>
        <taxon>Insecta</taxon>
        <taxon>Pterygota</taxon>
        <taxon>Neoptera</taxon>
        <taxon>Endopterygota</taxon>
        <taxon>Hymenoptera</taxon>
        <taxon>Apocrita</taxon>
        <taxon>Aculeata</taxon>
        <taxon>Formicoidea</taxon>
        <taxon>Formicidae</taxon>
        <taxon>Ponerinae</taxon>
        <taxon>Ponerini</taxon>
        <taxon>Harpegnathos</taxon>
    </lineage>
</organism>
<protein>
    <recommendedName>
        <fullName evidence="3">Histone-lysine N-methyltransferase SETMAR</fullName>
    </recommendedName>
</protein>
<dbReference type="Proteomes" id="UP000008237">
    <property type="component" value="Unassembled WGS sequence"/>
</dbReference>
<dbReference type="PANTHER" id="PTHR47326:SF1">
    <property type="entry name" value="HTH PSQ-TYPE DOMAIN-CONTAINING PROTEIN"/>
    <property type="match status" value="1"/>
</dbReference>
<dbReference type="InParanoid" id="E2B352"/>
<dbReference type="Gene3D" id="3.30.420.10">
    <property type="entry name" value="Ribonuclease H-like superfamily/Ribonuclease H"/>
    <property type="match status" value="1"/>
</dbReference>
<dbReference type="EMBL" id="GL445295">
    <property type="protein sequence ID" value="EFN89877.1"/>
    <property type="molecule type" value="Genomic_DNA"/>
</dbReference>
<sequence length="145" mass="17272">RPAINEEKRLDVLQTFIEGPNSTINRAAQTHDIAPKSVWRILKKNKFHPYKLQYVQELQDGDVERRIGFCERMMALIDVRPMFPYQIVFTDEATFTLTGEVNNQNFRFWSDENPNWVRETHTQYPQKINVWCGIIDKYLIGPFFF</sequence>
<evidence type="ECO:0000313" key="2">
    <source>
        <dbReference type="Proteomes" id="UP000008237"/>
    </source>
</evidence>
<dbReference type="GO" id="GO:0003676">
    <property type="term" value="F:nucleic acid binding"/>
    <property type="evidence" value="ECO:0007669"/>
    <property type="project" value="InterPro"/>
</dbReference>
<dbReference type="OrthoDB" id="9986793at2759"/>
<evidence type="ECO:0008006" key="3">
    <source>
        <dbReference type="Google" id="ProtNLM"/>
    </source>
</evidence>
<feature type="non-terminal residue" evidence="1">
    <location>
        <position position="1"/>
    </location>
</feature>
<keyword evidence="2" id="KW-1185">Reference proteome</keyword>
<accession>E2B352</accession>
<dbReference type="OMA" id="CHIILES"/>
<evidence type="ECO:0000313" key="1">
    <source>
        <dbReference type="EMBL" id="EFN89877.1"/>
    </source>
</evidence>
<name>E2B352_HARSA</name>
<feature type="non-terminal residue" evidence="1">
    <location>
        <position position="145"/>
    </location>
</feature>
<dbReference type="InterPro" id="IPR036397">
    <property type="entry name" value="RNaseH_sf"/>
</dbReference>
<proteinExistence type="predicted"/>
<gene>
    <name evidence="1" type="ORF">EAI_00748</name>
</gene>